<dbReference type="SUPFAM" id="SSF56601">
    <property type="entry name" value="beta-lactamase/transpeptidase-like"/>
    <property type="match status" value="1"/>
</dbReference>
<keyword evidence="2" id="KW-0645">Protease</keyword>
<evidence type="ECO:0000259" key="1">
    <source>
        <dbReference type="Pfam" id="PF00144"/>
    </source>
</evidence>
<name>A0ABY2FG21_9ACTN</name>
<dbReference type="RefSeq" id="WP_134130357.1">
    <property type="nucleotide sequence ID" value="NZ_SODU01000002.1"/>
</dbReference>
<dbReference type="GO" id="GO:0004180">
    <property type="term" value="F:carboxypeptidase activity"/>
    <property type="evidence" value="ECO:0007669"/>
    <property type="project" value="UniProtKB-KW"/>
</dbReference>
<organism evidence="2 3">
    <name type="scientific">Kribbella pratensis</name>
    <dbReference type="NCBI Taxonomy" id="2512112"/>
    <lineage>
        <taxon>Bacteria</taxon>
        <taxon>Bacillati</taxon>
        <taxon>Actinomycetota</taxon>
        <taxon>Actinomycetes</taxon>
        <taxon>Propionibacteriales</taxon>
        <taxon>Kribbellaceae</taxon>
        <taxon>Kribbella</taxon>
    </lineage>
</organism>
<evidence type="ECO:0000313" key="2">
    <source>
        <dbReference type="EMBL" id="TDW90320.1"/>
    </source>
</evidence>
<proteinExistence type="predicted"/>
<accession>A0ABY2FG21</accession>
<comment type="caution">
    <text evidence="2">The sequence shown here is derived from an EMBL/GenBank/DDBJ whole genome shotgun (WGS) entry which is preliminary data.</text>
</comment>
<dbReference type="InterPro" id="IPR012338">
    <property type="entry name" value="Beta-lactam/transpept-like"/>
</dbReference>
<dbReference type="Pfam" id="PF00144">
    <property type="entry name" value="Beta-lactamase"/>
    <property type="match status" value="1"/>
</dbReference>
<sequence length="349" mass="37731">MLVALVTAAVVGLTSGVASPLQKGLDDVVAIGAVAEVRDGGAVWRGTSGVAELGSSRKVPVAGRFRIGSITKTFVATVVLQLVAEKRIRLEDSVERWLPGVVPNGANITVRQLLNHTSGLYDFKETLPMPPSAEFYALRYRTWTAPEQIERALANPPVFDKPGSQYDYSNTNYLLIGEIIEKVTGRTYAEEIERRLIRPLGLHGTSLPGTSPYIKGPHAHGYIPKDGGQLDFTEMNPTLFGASGDMISTTRDLNRFFAALLGGQLLPAPLLDAMKTPGTADGKYGLGLAWHDTSCKVRVYGNDGDALAYQAYSFSTEDTRRQVTVAVTPHLPDNPDKSVDAFVDQAICR</sequence>
<evidence type="ECO:0000313" key="3">
    <source>
        <dbReference type="Proteomes" id="UP000295060"/>
    </source>
</evidence>
<protein>
    <submittedName>
        <fullName evidence="2">D-alanyl-D-alanine carboxypeptidase</fullName>
    </submittedName>
</protein>
<keyword evidence="2" id="KW-0121">Carboxypeptidase</keyword>
<dbReference type="Proteomes" id="UP000295060">
    <property type="component" value="Unassembled WGS sequence"/>
</dbReference>
<dbReference type="InterPro" id="IPR050491">
    <property type="entry name" value="AmpC-like"/>
</dbReference>
<keyword evidence="2" id="KW-0378">Hydrolase</keyword>
<dbReference type="Gene3D" id="3.40.710.10">
    <property type="entry name" value="DD-peptidase/beta-lactamase superfamily"/>
    <property type="match status" value="1"/>
</dbReference>
<reference evidence="2 3" key="1">
    <citation type="submission" date="2019-03" db="EMBL/GenBank/DDBJ databases">
        <title>Genomic Encyclopedia of Type Strains, Phase III (KMG-III): the genomes of soil and plant-associated and newly described type strains.</title>
        <authorList>
            <person name="Whitman W."/>
        </authorList>
    </citation>
    <scope>NUCLEOTIDE SEQUENCE [LARGE SCALE GENOMIC DNA]</scope>
    <source>
        <strain evidence="2 3">VKMAc-2574</strain>
    </source>
</reference>
<dbReference type="InterPro" id="IPR001466">
    <property type="entry name" value="Beta-lactam-related"/>
</dbReference>
<dbReference type="PANTHER" id="PTHR46825:SF7">
    <property type="entry name" value="D-ALANYL-D-ALANINE CARBOXYPEPTIDASE"/>
    <property type="match status" value="1"/>
</dbReference>
<dbReference type="PANTHER" id="PTHR46825">
    <property type="entry name" value="D-ALANYL-D-ALANINE-CARBOXYPEPTIDASE/ENDOPEPTIDASE AMPH"/>
    <property type="match status" value="1"/>
</dbReference>
<feature type="domain" description="Beta-lactamase-related" evidence="1">
    <location>
        <begin position="31"/>
        <end position="328"/>
    </location>
</feature>
<dbReference type="EMBL" id="SODU01000002">
    <property type="protein sequence ID" value="TDW90320.1"/>
    <property type="molecule type" value="Genomic_DNA"/>
</dbReference>
<gene>
    <name evidence="2" type="ORF">EV137_4133</name>
</gene>
<keyword evidence="3" id="KW-1185">Reference proteome</keyword>